<dbReference type="eggNOG" id="COG0739">
    <property type="taxonomic scope" value="Bacteria"/>
</dbReference>
<dbReference type="SUPFAM" id="SSF51261">
    <property type="entry name" value="Duplicated hybrid motif"/>
    <property type="match status" value="1"/>
</dbReference>
<dbReference type="EMBL" id="CP003280">
    <property type="protein sequence ID" value="AFL82129.1"/>
    <property type="molecule type" value="Genomic_DNA"/>
</dbReference>
<protein>
    <submittedName>
        <fullName evidence="2">Metalloendopeptidase-like membrane protein</fullName>
    </submittedName>
</protein>
<dbReference type="InterPro" id="IPR011055">
    <property type="entry name" value="Dup_hybrid_motif"/>
</dbReference>
<dbReference type="InterPro" id="IPR011990">
    <property type="entry name" value="TPR-like_helical_dom_sf"/>
</dbReference>
<evidence type="ECO:0000259" key="1">
    <source>
        <dbReference type="Pfam" id="PF01551"/>
    </source>
</evidence>
<dbReference type="Gene3D" id="1.25.40.10">
    <property type="entry name" value="Tetratricopeptide repeat domain"/>
    <property type="match status" value="1"/>
</dbReference>
<feature type="domain" description="M23ase beta-sheet core" evidence="1">
    <location>
        <begin position="412"/>
        <end position="506"/>
    </location>
</feature>
<dbReference type="eggNOG" id="COG0457">
    <property type="taxonomic scope" value="Bacteria"/>
</dbReference>
<dbReference type="STRING" id="746697.Aeqsu_2676"/>
<dbReference type="InterPro" id="IPR016047">
    <property type="entry name" value="M23ase_b-sheet_dom"/>
</dbReference>
<dbReference type="Gene3D" id="2.70.70.10">
    <property type="entry name" value="Glucose Permease (Domain IIA)"/>
    <property type="match status" value="1"/>
</dbReference>
<gene>
    <name evidence="2" type="ordered locus">Aeqsu_2676</name>
</gene>
<dbReference type="Proteomes" id="UP000006049">
    <property type="component" value="Chromosome"/>
</dbReference>
<dbReference type="CDD" id="cd12797">
    <property type="entry name" value="M23_peptidase"/>
    <property type="match status" value="1"/>
</dbReference>
<accession>I3YYR1</accession>
<dbReference type="OrthoDB" id="9809488at2"/>
<dbReference type="PANTHER" id="PTHR21666:SF270">
    <property type="entry name" value="MUREIN HYDROLASE ACTIVATOR ENVC"/>
    <property type="match status" value="1"/>
</dbReference>
<keyword evidence="3" id="KW-1185">Reference proteome</keyword>
<sequence>MEKNKNHNDKFEKLDNKTELLWKKTSDEVTINRSAGSGSTFNKILVAESKREKESPLVPAFQLWSADSFAIDGNYKQAIKFYDKSIKSSQLNRTFLANQDLISGSLMHKAFAQKILGNNSDAITTFNTLFDYNSSKKEAMLQAGMLAESTNKLDLAVDYYSKVSNKRISSKTDDPGELARRAVERLKLPNLKYAKSAIELADMLFTLIEKREIETLKSLISKTHFSIGTIGGHTVYEDLSLLDTLFDEFTLSNVKVKKTILGTGGKRYIPTSNWEGKLFRGEVTLMITQAPQGWQWTGIALHNPNEYWIDRWKPTEKQTNDPLPFELQAPWPKDQCFTAGGLWEYVIQQALVAGGGLIGGFLIAEGLSASSCCGWGPRGYYYNSGPTHDKQDAFAIDFTRYRRFVPYDNESGGTPVLAVREGVVKEVCAGVNSGDSSTANIVKIEHLDPDNPGDTNRFTSKYLHLEGPFKIPVSEGMSIRVGTRLGLMDDTGNSVLDHLHFSIHDRQLTYPGVPEGRSVRPTPMSGHNLGDSDSNKCVKSDNIEYNGSNKIIYPSSFVGQNWLLTPVALAANEAPLRSIEEQKWMLVLSGVANIDIKGNGSRWLRETIRLAPDLIAAIDYAINKFNIPTPAGSYTKKFQVEQLVPHATMSSIYNKNHSVNSGFAVDEWRPHPFTSDTDVLTNNPINNIFSGIQVDVAVSDSDAYFYRISYHITLIGKIRFGQPFIID</sequence>
<dbReference type="AlphaFoldDB" id="I3YYR1"/>
<proteinExistence type="predicted"/>
<dbReference type="HOGENOM" id="CLU_380673_0_0_10"/>
<dbReference type="Pfam" id="PF01551">
    <property type="entry name" value="Peptidase_M23"/>
    <property type="match status" value="1"/>
</dbReference>
<dbReference type="PATRIC" id="fig|746697.3.peg.2732"/>
<dbReference type="GO" id="GO:0004222">
    <property type="term" value="F:metalloendopeptidase activity"/>
    <property type="evidence" value="ECO:0007669"/>
    <property type="project" value="TreeGrafter"/>
</dbReference>
<evidence type="ECO:0000313" key="3">
    <source>
        <dbReference type="Proteomes" id="UP000006049"/>
    </source>
</evidence>
<name>I3YYR1_AEQSU</name>
<dbReference type="KEGG" id="asl:Aeqsu_2676"/>
<dbReference type="PANTHER" id="PTHR21666">
    <property type="entry name" value="PEPTIDASE-RELATED"/>
    <property type="match status" value="1"/>
</dbReference>
<dbReference type="InterPro" id="IPR050570">
    <property type="entry name" value="Cell_wall_metabolism_enzyme"/>
</dbReference>
<reference evidence="2 3" key="1">
    <citation type="submission" date="2012-06" db="EMBL/GenBank/DDBJ databases">
        <title>The complete genome of Aequorivita sublithincola DSM 14238.</title>
        <authorList>
            <consortium name="US DOE Joint Genome Institute (JGI-PGF)"/>
            <person name="Lucas S."/>
            <person name="Copeland A."/>
            <person name="Lapidus A."/>
            <person name="Goodwin L."/>
            <person name="Pitluck S."/>
            <person name="Peters L."/>
            <person name="Munk A.C.C."/>
            <person name="Kyrpides N."/>
            <person name="Mavromatis K."/>
            <person name="Pagani I."/>
            <person name="Ivanova N."/>
            <person name="Ovchinnikova G."/>
            <person name="Zeytun A."/>
            <person name="Detter J.C."/>
            <person name="Han C."/>
            <person name="Land M."/>
            <person name="Hauser L."/>
            <person name="Markowitz V."/>
            <person name="Cheng J.-F."/>
            <person name="Hugenholtz P."/>
            <person name="Woyke T."/>
            <person name="Wu D."/>
            <person name="Tindall B."/>
            <person name="Faehnrich R."/>
            <person name="Brambilla E."/>
            <person name="Klenk H.-P."/>
            <person name="Eisen J.A."/>
        </authorList>
    </citation>
    <scope>NUCLEOTIDE SEQUENCE [LARGE SCALE GENOMIC DNA]</scope>
    <source>
        <strain evidence="3">DSM 14238 / LMG 21431 / ACAM 643 / 9-3</strain>
    </source>
</reference>
<evidence type="ECO:0000313" key="2">
    <source>
        <dbReference type="EMBL" id="AFL82129.1"/>
    </source>
</evidence>
<organism evidence="2 3">
    <name type="scientific">Aequorivita sublithincola (strain DSM 14238 / LMG 21431 / ACAM 643 / 9-3)</name>
    <dbReference type="NCBI Taxonomy" id="746697"/>
    <lineage>
        <taxon>Bacteria</taxon>
        <taxon>Pseudomonadati</taxon>
        <taxon>Bacteroidota</taxon>
        <taxon>Flavobacteriia</taxon>
        <taxon>Flavobacteriales</taxon>
        <taxon>Flavobacteriaceae</taxon>
        <taxon>Aequorivita</taxon>
    </lineage>
</organism>
<dbReference type="SUPFAM" id="SSF48452">
    <property type="entry name" value="TPR-like"/>
    <property type="match status" value="1"/>
</dbReference>
<dbReference type="RefSeq" id="WP_014783378.1">
    <property type="nucleotide sequence ID" value="NC_018013.1"/>
</dbReference>